<evidence type="ECO:0000256" key="13">
    <source>
        <dbReference type="PIRSR" id="PIRSR001461-2"/>
    </source>
</evidence>
<dbReference type="NCBIfam" id="TIGR01163">
    <property type="entry name" value="rpe"/>
    <property type="match status" value="1"/>
</dbReference>
<dbReference type="Pfam" id="PF00834">
    <property type="entry name" value="Ribul_P_3_epim"/>
    <property type="match status" value="1"/>
</dbReference>
<evidence type="ECO:0000256" key="4">
    <source>
        <dbReference type="ARBA" id="ARBA00001947"/>
    </source>
</evidence>
<keyword evidence="13" id="KW-0170">Cobalt</keyword>
<evidence type="ECO:0000313" key="15">
    <source>
        <dbReference type="EMBL" id="OGL53099.1"/>
    </source>
</evidence>
<sequence length="216" mass="23979">MKIAPSILSADFSNLEKAIKPIEQYADLIHVDIMDGHFVPNITVGPMIITALKKISKLPLDVHLMIENPDRYIEQFAKAGSEFITIHQETCKHIHRTIELIKSFKSKVGIALNPATSISTLKYILPDIDLVLLMSVNPGFGGQKFIFHVLKKIEELKNLILKKNSRILLAVDGGVKNDNAKQIAMAGADILIAGSEIFNSDDPVKKIIMLRKACEQ</sequence>
<dbReference type="HAMAP" id="MF_02227">
    <property type="entry name" value="RPE"/>
    <property type="match status" value="1"/>
</dbReference>
<comment type="pathway">
    <text evidence="10">Carbohydrate degradation.</text>
</comment>
<comment type="function">
    <text evidence="10">Catalyzes the reversible epimerization of D-ribulose 5-phosphate to D-xylulose 5-phosphate.</text>
</comment>
<feature type="binding site" evidence="10 13">
    <location>
        <position position="63"/>
    </location>
    <ligand>
        <name>a divalent metal cation</name>
        <dbReference type="ChEBI" id="CHEBI:60240"/>
    </ligand>
</feature>
<organism evidence="15 16">
    <name type="scientific">Candidatus Schekmanbacteria bacterium RIFCSPLOWO2_12_FULL_38_15</name>
    <dbReference type="NCBI Taxonomy" id="1817883"/>
    <lineage>
        <taxon>Bacteria</taxon>
        <taxon>Candidatus Schekmaniibacteriota</taxon>
    </lineage>
</organism>
<evidence type="ECO:0000256" key="9">
    <source>
        <dbReference type="ARBA" id="ARBA00023235"/>
    </source>
</evidence>
<comment type="catalytic activity">
    <reaction evidence="1 10 11">
        <text>D-ribulose 5-phosphate = D-xylulose 5-phosphate</text>
        <dbReference type="Rhea" id="RHEA:13677"/>
        <dbReference type="ChEBI" id="CHEBI:57737"/>
        <dbReference type="ChEBI" id="CHEBI:58121"/>
        <dbReference type="EC" id="5.1.3.1"/>
    </reaction>
</comment>
<proteinExistence type="inferred from homology"/>
<name>A0A1F7SH65_9BACT</name>
<feature type="binding site" evidence="10 14">
    <location>
        <position position="63"/>
    </location>
    <ligand>
        <name>substrate</name>
    </ligand>
</feature>
<feature type="binding site" evidence="10 14">
    <location>
        <position position="6"/>
    </location>
    <ligand>
        <name>substrate</name>
    </ligand>
</feature>
<keyword evidence="13" id="KW-0464">Manganese</keyword>
<evidence type="ECO:0000256" key="11">
    <source>
        <dbReference type="PIRNR" id="PIRNR001461"/>
    </source>
</evidence>
<dbReference type="GO" id="GO:0004750">
    <property type="term" value="F:D-ribulose-phosphate 3-epimerase activity"/>
    <property type="evidence" value="ECO:0007669"/>
    <property type="project" value="UniProtKB-UniRule"/>
</dbReference>
<dbReference type="GO" id="GO:0006098">
    <property type="term" value="P:pentose-phosphate shunt"/>
    <property type="evidence" value="ECO:0007669"/>
    <property type="project" value="UniProtKB-UniRule"/>
</dbReference>
<evidence type="ECO:0000256" key="2">
    <source>
        <dbReference type="ARBA" id="ARBA00001936"/>
    </source>
</evidence>
<dbReference type="Proteomes" id="UP000178082">
    <property type="component" value="Unassembled WGS sequence"/>
</dbReference>
<comment type="cofactor">
    <cofactor evidence="4">
        <name>Zn(2+)</name>
        <dbReference type="ChEBI" id="CHEBI:29105"/>
    </cofactor>
</comment>
<dbReference type="EMBL" id="MGDI01000028">
    <property type="protein sequence ID" value="OGL53099.1"/>
    <property type="molecule type" value="Genomic_DNA"/>
</dbReference>
<dbReference type="InterPro" id="IPR013785">
    <property type="entry name" value="Aldolase_TIM"/>
</dbReference>
<gene>
    <name evidence="10" type="primary">rpe</name>
    <name evidence="15" type="ORF">A3G31_08580</name>
</gene>
<dbReference type="STRING" id="1817883.A3G31_08580"/>
<feature type="binding site" evidence="10">
    <location>
        <begin position="172"/>
        <end position="174"/>
    </location>
    <ligand>
        <name>substrate</name>
    </ligand>
</feature>
<feature type="binding site" evidence="10 13">
    <location>
        <position position="30"/>
    </location>
    <ligand>
        <name>a divalent metal cation</name>
        <dbReference type="ChEBI" id="CHEBI:60240"/>
    </ligand>
</feature>
<feature type="binding site" evidence="10 13">
    <location>
        <position position="172"/>
    </location>
    <ligand>
        <name>a divalent metal cation</name>
        <dbReference type="ChEBI" id="CHEBI:60240"/>
    </ligand>
</feature>
<comment type="similarity">
    <text evidence="6 10 11">Belongs to the ribulose-phosphate 3-epimerase family.</text>
</comment>
<evidence type="ECO:0000256" key="3">
    <source>
        <dbReference type="ARBA" id="ARBA00001941"/>
    </source>
</evidence>
<dbReference type="NCBIfam" id="NF004076">
    <property type="entry name" value="PRK05581.1-4"/>
    <property type="match status" value="1"/>
</dbReference>
<keyword evidence="9 10" id="KW-0413">Isomerase</keyword>
<evidence type="ECO:0000256" key="7">
    <source>
        <dbReference type="ARBA" id="ARBA00013188"/>
    </source>
</evidence>
<dbReference type="SUPFAM" id="SSF51366">
    <property type="entry name" value="Ribulose-phoshate binding barrel"/>
    <property type="match status" value="1"/>
</dbReference>
<dbReference type="EC" id="5.1.3.1" evidence="7 10"/>
<keyword evidence="13" id="KW-0862">Zinc</keyword>
<keyword evidence="10 11" id="KW-0119">Carbohydrate metabolism</keyword>
<dbReference type="InterPro" id="IPR011060">
    <property type="entry name" value="RibuloseP-bd_barrel"/>
</dbReference>
<dbReference type="GO" id="GO:0005737">
    <property type="term" value="C:cytoplasm"/>
    <property type="evidence" value="ECO:0007669"/>
    <property type="project" value="UniProtKB-ARBA"/>
</dbReference>
<dbReference type="PROSITE" id="PS01085">
    <property type="entry name" value="RIBUL_P_3_EPIMER_1"/>
    <property type="match status" value="1"/>
</dbReference>
<dbReference type="GO" id="GO:0019323">
    <property type="term" value="P:pentose catabolic process"/>
    <property type="evidence" value="ECO:0007669"/>
    <property type="project" value="UniProtKB-UniRule"/>
</dbReference>
<accession>A0A1F7SH65</accession>
<comment type="cofactor">
    <cofactor evidence="5">
        <name>Fe(2+)</name>
        <dbReference type="ChEBI" id="CHEBI:29033"/>
    </cofactor>
</comment>
<dbReference type="InterPro" id="IPR000056">
    <property type="entry name" value="Ribul_P_3_epim-like"/>
</dbReference>
<dbReference type="PANTHER" id="PTHR11749">
    <property type="entry name" value="RIBULOSE-5-PHOSPHATE-3-EPIMERASE"/>
    <property type="match status" value="1"/>
</dbReference>
<keyword evidence="8 10" id="KW-0479">Metal-binding</keyword>
<evidence type="ECO:0000256" key="1">
    <source>
        <dbReference type="ARBA" id="ARBA00001782"/>
    </source>
</evidence>
<comment type="caution">
    <text evidence="15">The sequence shown here is derived from an EMBL/GenBank/DDBJ whole genome shotgun (WGS) entry which is preliminary data.</text>
</comment>
<evidence type="ECO:0000256" key="12">
    <source>
        <dbReference type="PIRSR" id="PIRSR001461-1"/>
    </source>
</evidence>
<evidence type="ECO:0000256" key="8">
    <source>
        <dbReference type="ARBA" id="ARBA00022723"/>
    </source>
</evidence>
<feature type="active site" description="Proton donor" evidence="10 12">
    <location>
        <position position="172"/>
    </location>
</feature>
<dbReference type="AlphaFoldDB" id="A0A1F7SH65"/>
<protein>
    <recommendedName>
        <fullName evidence="7 10">Ribulose-phosphate 3-epimerase</fullName>
        <ecNumber evidence="7 10">5.1.3.1</ecNumber>
    </recommendedName>
</protein>
<feature type="binding site" evidence="10 14">
    <location>
        <begin position="194"/>
        <end position="195"/>
    </location>
    <ligand>
        <name>substrate</name>
    </ligand>
</feature>
<evidence type="ECO:0000313" key="16">
    <source>
        <dbReference type="Proteomes" id="UP000178082"/>
    </source>
</evidence>
<dbReference type="PROSITE" id="PS01086">
    <property type="entry name" value="RIBUL_P_3_EPIMER_2"/>
    <property type="match status" value="1"/>
</dbReference>
<comment type="cofactor">
    <cofactor evidence="2">
        <name>Mn(2+)</name>
        <dbReference type="ChEBI" id="CHEBI:29035"/>
    </cofactor>
</comment>
<feature type="active site" description="Proton acceptor" evidence="10 12">
    <location>
        <position position="32"/>
    </location>
</feature>
<dbReference type="GO" id="GO:0046872">
    <property type="term" value="F:metal ion binding"/>
    <property type="evidence" value="ECO:0007669"/>
    <property type="project" value="UniProtKB-UniRule"/>
</dbReference>
<dbReference type="CDD" id="cd00429">
    <property type="entry name" value="RPE"/>
    <property type="match status" value="1"/>
</dbReference>
<evidence type="ECO:0000256" key="5">
    <source>
        <dbReference type="ARBA" id="ARBA00001954"/>
    </source>
</evidence>
<comment type="cofactor">
    <cofactor evidence="10 13">
        <name>a divalent metal cation</name>
        <dbReference type="ChEBI" id="CHEBI:60240"/>
    </cofactor>
    <text evidence="10 13">Binds 1 divalent metal cation per subunit.</text>
</comment>
<evidence type="ECO:0000256" key="6">
    <source>
        <dbReference type="ARBA" id="ARBA00009541"/>
    </source>
</evidence>
<dbReference type="FunFam" id="3.20.20.70:FF:000004">
    <property type="entry name" value="Ribulose-phosphate 3-epimerase"/>
    <property type="match status" value="1"/>
</dbReference>
<comment type="cofactor">
    <cofactor evidence="3">
        <name>Co(2+)</name>
        <dbReference type="ChEBI" id="CHEBI:48828"/>
    </cofactor>
</comment>
<feature type="binding site" evidence="14">
    <location>
        <position position="174"/>
    </location>
    <ligand>
        <name>substrate</name>
    </ligand>
</feature>
<evidence type="ECO:0000256" key="14">
    <source>
        <dbReference type="PIRSR" id="PIRSR001461-3"/>
    </source>
</evidence>
<dbReference type="Gene3D" id="3.20.20.70">
    <property type="entry name" value="Aldolase class I"/>
    <property type="match status" value="1"/>
</dbReference>
<dbReference type="PIRSF" id="PIRSF001461">
    <property type="entry name" value="RPE"/>
    <property type="match status" value="1"/>
</dbReference>
<evidence type="ECO:0000256" key="10">
    <source>
        <dbReference type="HAMAP-Rule" id="MF_02227"/>
    </source>
</evidence>
<feature type="binding site" evidence="10 13">
    <location>
        <position position="32"/>
    </location>
    <ligand>
        <name>a divalent metal cation</name>
        <dbReference type="ChEBI" id="CHEBI:60240"/>
    </ligand>
</feature>
<dbReference type="InterPro" id="IPR026019">
    <property type="entry name" value="Ribul_P_3_epim"/>
</dbReference>
<reference evidence="15 16" key="1">
    <citation type="journal article" date="2016" name="Nat. Commun.">
        <title>Thousands of microbial genomes shed light on interconnected biogeochemical processes in an aquifer system.</title>
        <authorList>
            <person name="Anantharaman K."/>
            <person name="Brown C.T."/>
            <person name="Hug L.A."/>
            <person name="Sharon I."/>
            <person name="Castelle C.J."/>
            <person name="Probst A.J."/>
            <person name="Thomas B.C."/>
            <person name="Singh A."/>
            <person name="Wilkins M.J."/>
            <person name="Karaoz U."/>
            <person name="Brodie E.L."/>
            <person name="Williams K.H."/>
            <person name="Hubbard S.S."/>
            <person name="Banfield J.F."/>
        </authorList>
    </citation>
    <scope>NUCLEOTIDE SEQUENCE [LARGE SCALE GENOMIC DNA]</scope>
</reference>
<feature type="binding site" evidence="10 14">
    <location>
        <begin position="139"/>
        <end position="142"/>
    </location>
    <ligand>
        <name>substrate</name>
    </ligand>
</feature>